<dbReference type="InterPro" id="IPR018633">
    <property type="entry name" value="DUF2357"/>
</dbReference>
<protein>
    <recommendedName>
        <fullName evidence="1">DUF2357 domain-containing protein</fullName>
    </recommendedName>
</protein>
<name>A0A2T3NRM4_9GAMM</name>
<evidence type="ECO:0000313" key="2">
    <source>
        <dbReference type="EMBL" id="PSW18909.1"/>
    </source>
</evidence>
<reference evidence="2 3" key="1">
    <citation type="submission" date="2018-01" db="EMBL/GenBank/DDBJ databases">
        <title>Whole genome sequencing of Histamine producing bacteria.</title>
        <authorList>
            <person name="Butler K."/>
        </authorList>
    </citation>
    <scope>NUCLEOTIDE SEQUENCE [LARGE SCALE GENOMIC DNA]</scope>
    <source>
        <strain evidence="2 3">DSM 100436</strain>
    </source>
</reference>
<dbReference type="Proteomes" id="UP000241771">
    <property type="component" value="Unassembled WGS sequence"/>
</dbReference>
<dbReference type="Pfam" id="PF04411">
    <property type="entry name" value="PDDEXK_7"/>
    <property type="match status" value="1"/>
</dbReference>
<sequence length="764" mass="87946">MPDILWIKTPDWELAVWTKDVSKPQKRLATTLKARNKETKPTEISFTPPLCIHDVTCEGATVCIPPPHTASNHLKVSQPLFFENTQYEFEFSFSEEVDTEEEFAPRLVHNLNSVNSSFHFSNRKGPVLRGSINFANDIGRFKLPFRYFKNERKCEALVTIEVLPLKMDMASDLAAMYRKIDEEYPLWRFALAEKTQQDAGSTKTQQQTFPLLWLAQFEALWSEYEKGIKLIINSPHNRLQPYTKRIKADKLKGKVSPRLAEKVSETLHSGSYDRRFTVKQKILSIDTPENRFIKMTLEHAHRNLGKLSQAAWRYETNKDQKRLSGVFFERLSKWQKNIETYTRTPVLKEVGHYDGLLKESLVLHQKTGYANVYRVWQQLKLYLDVLGKQSSISMKSIAELYEVWCFLEIRQQILDLGFAETKSQKASLKTKGLEYVTENGFRGAFNFKRSDGVTIRLAHEPRFTKITKYIKSWITPQQPDILLEVQFTTGEKIVWLFDAKYRIENNDRNITAQDMAPDDAINQMHRYRDALIQNHNGENGLTYQTRPVFGAYILYPGYIEQRKENAHENPYYEAINHIGIGAFPLLPSQKNAAGGAAGNAWLNDFLNSKIGSLKASIDDSRIEECARIPYIGTKNIRYNDLVAIMPRRDEERVTDDRFRTGMAGFYSLKASLLTQQAVVTEIRYLAIPTPEAPGRQKIDYLYPVIGVENNAPNWLFTLGPGLKLTSPITGELGLGCDSKPVFTSSDAIWSEKNWDLLPKRYRYL</sequence>
<keyword evidence="3" id="KW-1185">Reference proteome</keyword>
<organism evidence="2 3">
    <name type="scientific">Photobacterium sanctipauli</name>
    <dbReference type="NCBI Taxonomy" id="1342794"/>
    <lineage>
        <taxon>Bacteria</taxon>
        <taxon>Pseudomonadati</taxon>
        <taxon>Pseudomonadota</taxon>
        <taxon>Gammaproteobacteria</taxon>
        <taxon>Vibrionales</taxon>
        <taxon>Vibrionaceae</taxon>
        <taxon>Photobacterium</taxon>
    </lineage>
</organism>
<proteinExistence type="predicted"/>
<accession>A0A2T3NRM4</accession>
<dbReference type="RefSeq" id="WP_107272099.1">
    <property type="nucleotide sequence ID" value="NZ_PYMA01000008.1"/>
</dbReference>
<dbReference type="Pfam" id="PF09823">
    <property type="entry name" value="DUF2357"/>
    <property type="match status" value="1"/>
</dbReference>
<evidence type="ECO:0000259" key="1">
    <source>
        <dbReference type="Pfam" id="PF09823"/>
    </source>
</evidence>
<dbReference type="AlphaFoldDB" id="A0A2T3NRM4"/>
<comment type="caution">
    <text evidence="2">The sequence shown here is derived from an EMBL/GenBank/DDBJ whole genome shotgun (WGS) entry which is preliminary data.</text>
</comment>
<dbReference type="EMBL" id="PYMA01000008">
    <property type="protein sequence ID" value="PSW18909.1"/>
    <property type="molecule type" value="Genomic_DNA"/>
</dbReference>
<dbReference type="InterPro" id="IPR007505">
    <property type="entry name" value="PDDEXK_7"/>
</dbReference>
<evidence type="ECO:0000313" key="3">
    <source>
        <dbReference type="Proteomes" id="UP000241771"/>
    </source>
</evidence>
<gene>
    <name evidence="2" type="ORF">C9I98_13715</name>
</gene>
<feature type="domain" description="DUF2357" evidence="1">
    <location>
        <begin position="130"/>
        <end position="376"/>
    </location>
</feature>